<proteinExistence type="inferred from homology"/>
<dbReference type="Pfam" id="PF03061">
    <property type="entry name" value="4HBT"/>
    <property type="match status" value="1"/>
</dbReference>
<dbReference type="NCBIfam" id="TIGR00369">
    <property type="entry name" value="unchar_dom_1"/>
    <property type="match status" value="1"/>
</dbReference>
<feature type="domain" description="Thioesterase" evidence="3">
    <location>
        <begin position="63"/>
        <end position="140"/>
    </location>
</feature>
<dbReference type="SUPFAM" id="SSF54637">
    <property type="entry name" value="Thioesterase/thiol ester dehydrase-isomerase"/>
    <property type="match status" value="1"/>
</dbReference>
<name>A0A1G6GI00_9ACTN</name>
<dbReference type="STRING" id="1577474.GA0111570_103307"/>
<evidence type="ECO:0000256" key="2">
    <source>
        <dbReference type="ARBA" id="ARBA00022801"/>
    </source>
</evidence>
<protein>
    <submittedName>
        <fullName evidence="4">Uncharacterized domain 1-containing protein</fullName>
    </submittedName>
</protein>
<dbReference type="InterPro" id="IPR003736">
    <property type="entry name" value="PAAI_dom"/>
</dbReference>
<evidence type="ECO:0000313" key="4">
    <source>
        <dbReference type="EMBL" id="SDB81580.1"/>
    </source>
</evidence>
<dbReference type="CDD" id="cd03443">
    <property type="entry name" value="PaaI_thioesterase"/>
    <property type="match status" value="1"/>
</dbReference>
<dbReference type="GO" id="GO:0061522">
    <property type="term" value="F:1,4-dihydroxy-2-naphthoyl-CoA thioesterase activity"/>
    <property type="evidence" value="ECO:0007669"/>
    <property type="project" value="TreeGrafter"/>
</dbReference>
<dbReference type="RefSeq" id="WP_217634045.1">
    <property type="nucleotide sequence ID" value="NZ_FMYF01000003.1"/>
</dbReference>
<gene>
    <name evidence="4" type="ORF">GA0111570_103307</name>
</gene>
<dbReference type="InterPro" id="IPR029069">
    <property type="entry name" value="HotDog_dom_sf"/>
</dbReference>
<comment type="similarity">
    <text evidence="1">Belongs to the thioesterase PaaI family.</text>
</comment>
<reference evidence="4 5" key="1">
    <citation type="submission" date="2016-06" db="EMBL/GenBank/DDBJ databases">
        <authorList>
            <person name="Olsen C.W."/>
            <person name="Carey S."/>
            <person name="Hinshaw L."/>
            <person name="Karasin A.I."/>
        </authorList>
    </citation>
    <scope>NUCLEOTIDE SEQUENCE [LARGE SCALE GENOMIC DNA]</scope>
    <source>
        <strain evidence="4 5">LZ-22</strain>
    </source>
</reference>
<dbReference type="InterPro" id="IPR006683">
    <property type="entry name" value="Thioestr_dom"/>
</dbReference>
<keyword evidence="5" id="KW-1185">Reference proteome</keyword>
<sequence length="160" mass="17228">MTQASVAPALTRPWFDGPPDVAEINERSRGSAVEHLGIEITEATEDSLRGRMVVDQRTVQPAGVVHGGASVLFAETLASWAAQYTVDQAGQYTVGLEINANHVRPGLPGTLYGEARPLNLGRTVQVWDVRITNEAGKLVCVSRCTMAVLDTPTQYRSVTP</sequence>
<keyword evidence="2" id="KW-0378">Hydrolase</keyword>
<dbReference type="Proteomes" id="UP000199086">
    <property type="component" value="Unassembled WGS sequence"/>
</dbReference>
<dbReference type="PANTHER" id="PTHR43240">
    <property type="entry name" value="1,4-DIHYDROXY-2-NAPHTHOYL-COA THIOESTERASE 1"/>
    <property type="match status" value="1"/>
</dbReference>
<evidence type="ECO:0000313" key="5">
    <source>
        <dbReference type="Proteomes" id="UP000199086"/>
    </source>
</evidence>
<accession>A0A1G6GI00</accession>
<organism evidence="4 5">
    <name type="scientific">Raineyella antarctica</name>
    <dbReference type="NCBI Taxonomy" id="1577474"/>
    <lineage>
        <taxon>Bacteria</taxon>
        <taxon>Bacillati</taxon>
        <taxon>Actinomycetota</taxon>
        <taxon>Actinomycetes</taxon>
        <taxon>Propionibacteriales</taxon>
        <taxon>Propionibacteriaceae</taxon>
        <taxon>Raineyella</taxon>
    </lineage>
</organism>
<evidence type="ECO:0000259" key="3">
    <source>
        <dbReference type="Pfam" id="PF03061"/>
    </source>
</evidence>
<dbReference type="PANTHER" id="PTHR43240:SF5">
    <property type="entry name" value="1,4-DIHYDROXY-2-NAPHTHOYL-COA THIOESTERASE 1"/>
    <property type="match status" value="1"/>
</dbReference>
<dbReference type="AlphaFoldDB" id="A0A1G6GI00"/>
<dbReference type="Gene3D" id="3.10.129.10">
    <property type="entry name" value="Hotdog Thioesterase"/>
    <property type="match status" value="1"/>
</dbReference>
<dbReference type="GO" id="GO:0005829">
    <property type="term" value="C:cytosol"/>
    <property type="evidence" value="ECO:0007669"/>
    <property type="project" value="TreeGrafter"/>
</dbReference>
<dbReference type="EMBL" id="FMYF01000003">
    <property type="protein sequence ID" value="SDB81580.1"/>
    <property type="molecule type" value="Genomic_DNA"/>
</dbReference>
<evidence type="ECO:0000256" key="1">
    <source>
        <dbReference type="ARBA" id="ARBA00008324"/>
    </source>
</evidence>